<accession>A0ABP9G328</accession>
<protein>
    <submittedName>
        <fullName evidence="1">Uncharacterized protein</fullName>
    </submittedName>
</protein>
<proteinExistence type="predicted"/>
<comment type="caution">
    <text evidence="1">The sequence shown here is derived from an EMBL/GenBank/DDBJ whole genome shotgun (WGS) entry which is preliminary data.</text>
</comment>
<sequence>MARATIEVADHKPCAFLTTGAGAGLWAELVNCHIRFEHKIVLMRVEVHVVEGEPIMAGGKLSAATFHKDLTLNGPGIFRRGVIDPDFLRQNI</sequence>
<reference evidence="2" key="1">
    <citation type="journal article" date="2019" name="Int. J. Syst. Evol. Microbiol.">
        <title>The Global Catalogue of Microorganisms (GCM) 10K type strain sequencing project: providing services to taxonomists for standard genome sequencing and annotation.</title>
        <authorList>
            <consortium name="The Broad Institute Genomics Platform"/>
            <consortium name="The Broad Institute Genome Sequencing Center for Infectious Disease"/>
            <person name="Wu L."/>
            <person name="Ma J."/>
        </authorList>
    </citation>
    <scope>NUCLEOTIDE SEQUENCE [LARGE SCALE GENOMIC DNA]</scope>
    <source>
        <strain evidence="2">JCM 19129</strain>
    </source>
</reference>
<name>A0ABP9G328_9MICC</name>
<dbReference type="Proteomes" id="UP001500368">
    <property type="component" value="Unassembled WGS sequence"/>
</dbReference>
<evidence type="ECO:0000313" key="1">
    <source>
        <dbReference type="EMBL" id="GAA4917204.1"/>
    </source>
</evidence>
<dbReference type="EMBL" id="BAABLW010000005">
    <property type="protein sequence ID" value="GAA4917204.1"/>
    <property type="molecule type" value="Genomic_DNA"/>
</dbReference>
<evidence type="ECO:0000313" key="2">
    <source>
        <dbReference type="Proteomes" id="UP001500368"/>
    </source>
</evidence>
<gene>
    <name evidence="1" type="ORF">GCM10025790_10870</name>
</gene>
<organism evidence="1 2">
    <name type="scientific">Nesterenkonia rhizosphaerae</name>
    <dbReference type="NCBI Taxonomy" id="1348272"/>
    <lineage>
        <taxon>Bacteria</taxon>
        <taxon>Bacillati</taxon>
        <taxon>Actinomycetota</taxon>
        <taxon>Actinomycetes</taxon>
        <taxon>Micrococcales</taxon>
        <taxon>Micrococcaceae</taxon>
        <taxon>Nesterenkonia</taxon>
    </lineage>
</organism>
<keyword evidence="2" id="KW-1185">Reference proteome</keyword>